<proteinExistence type="predicted"/>
<name>A0A7H0VGD0_9FLAO</name>
<organism evidence="3 4">
    <name type="scientific">Croceimicrobium hydrocarbonivorans</name>
    <dbReference type="NCBI Taxonomy" id="2761580"/>
    <lineage>
        <taxon>Bacteria</taxon>
        <taxon>Pseudomonadati</taxon>
        <taxon>Bacteroidota</taxon>
        <taxon>Flavobacteriia</taxon>
        <taxon>Flavobacteriales</taxon>
        <taxon>Owenweeksiaceae</taxon>
        <taxon>Croceimicrobium</taxon>
    </lineage>
</organism>
<feature type="transmembrane region" description="Helical" evidence="2">
    <location>
        <begin position="6"/>
        <end position="25"/>
    </location>
</feature>
<keyword evidence="2" id="KW-0812">Transmembrane</keyword>
<keyword evidence="2" id="KW-0472">Membrane</keyword>
<dbReference type="EMBL" id="CP060139">
    <property type="protein sequence ID" value="QNR24778.1"/>
    <property type="molecule type" value="Genomic_DNA"/>
</dbReference>
<dbReference type="KEGG" id="chyd:H4K34_02730"/>
<evidence type="ECO:0000256" key="1">
    <source>
        <dbReference type="SAM" id="MobiDB-lite"/>
    </source>
</evidence>
<feature type="region of interest" description="Disordered" evidence="1">
    <location>
        <begin position="33"/>
        <end position="83"/>
    </location>
</feature>
<dbReference type="Proteomes" id="UP000516305">
    <property type="component" value="Chromosome"/>
</dbReference>
<keyword evidence="4" id="KW-1185">Reference proteome</keyword>
<evidence type="ECO:0000313" key="3">
    <source>
        <dbReference type="EMBL" id="QNR24778.1"/>
    </source>
</evidence>
<sequence length="83" mass="9839">MFLFRLLFVVVFIYLISFVVRNFFVRPFRQGYQERDQSSQANRARQNEGKTSLNTNGQGRTHDNHQIGEYVDYEEVEDDDKAS</sequence>
<evidence type="ECO:0000313" key="4">
    <source>
        <dbReference type="Proteomes" id="UP000516305"/>
    </source>
</evidence>
<protein>
    <recommendedName>
        <fullName evidence="5">DUF4834 domain-containing protein</fullName>
    </recommendedName>
</protein>
<feature type="compositionally biased region" description="Polar residues" evidence="1">
    <location>
        <begin position="38"/>
        <end position="59"/>
    </location>
</feature>
<reference evidence="3 4" key="1">
    <citation type="submission" date="2020-08" db="EMBL/GenBank/DDBJ databases">
        <title>Croceimicrobium hydrocarbonivorans gen. nov., sp. nov., a novel marine bacterium isolated from a bacterial consortium that degrades polyethylene terephthalate.</title>
        <authorList>
            <person name="Liu R."/>
        </authorList>
    </citation>
    <scope>NUCLEOTIDE SEQUENCE [LARGE SCALE GENOMIC DNA]</scope>
    <source>
        <strain evidence="3 4">A20-9</strain>
    </source>
</reference>
<feature type="compositionally biased region" description="Acidic residues" evidence="1">
    <location>
        <begin position="71"/>
        <end position="83"/>
    </location>
</feature>
<dbReference type="AlphaFoldDB" id="A0A7H0VGD0"/>
<evidence type="ECO:0000256" key="2">
    <source>
        <dbReference type="SAM" id="Phobius"/>
    </source>
</evidence>
<gene>
    <name evidence="3" type="ORF">H4K34_02730</name>
</gene>
<keyword evidence="2" id="KW-1133">Transmembrane helix</keyword>
<dbReference type="RefSeq" id="WP_210759304.1">
    <property type="nucleotide sequence ID" value="NZ_CP060139.1"/>
</dbReference>
<evidence type="ECO:0008006" key="5">
    <source>
        <dbReference type="Google" id="ProtNLM"/>
    </source>
</evidence>
<accession>A0A7H0VGD0</accession>